<reference evidence="2 3" key="1">
    <citation type="submission" date="2023-08" db="EMBL/GenBank/DDBJ databases">
        <title>A Necator americanus chromosomal reference genome.</title>
        <authorList>
            <person name="Ilik V."/>
            <person name="Petrzelkova K.J."/>
            <person name="Pardy F."/>
            <person name="Fuh T."/>
            <person name="Niatou-Singa F.S."/>
            <person name="Gouil Q."/>
            <person name="Baker L."/>
            <person name="Ritchie M.E."/>
            <person name="Jex A.R."/>
            <person name="Gazzola D."/>
            <person name="Li H."/>
            <person name="Toshio Fujiwara R."/>
            <person name="Zhan B."/>
            <person name="Aroian R.V."/>
            <person name="Pafco B."/>
            <person name="Schwarz E.M."/>
        </authorList>
    </citation>
    <scope>NUCLEOTIDE SEQUENCE [LARGE SCALE GENOMIC DNA]</scope>
    <source>
        <strain evidence="2 3">Aroian</strain>
        <tissue evidence="2">Whole animal</tissue>
    </source>
</reference>
<dbReference type="Pfam" id="PF13650">
    <property type="entry name" value="Asp_protease_2"/>
    <property type="match status" value="1"/>
</dbReference>
<dbReference type="Gene3D" id="2.40.70.10">
    <property type="entry name" value="Acid Proteases"/>
    <property type="match status" value="1"/>
</dbReference>
<dbReference type="PANTHER" id="PTHR47331:SF1">
    <property type="entry name" value="GAG-LIKE PROTEIN"/>
    <property type="match status" value="1"/>
</dbReference>
<evidence type="ECO:0000313" key="2">
    <source>
        <dbReference type="EMBL" id="KAK6764302.1"/>
    </source>
</evidence>
<evidence type="ECO:0000256" key="1">
    <source>
        <dbReference type="SAM" id="MobiDB-lite"/>
    </source>
</evidence>
<comment type="caution">
    <text evidence="2">The sequence shown here is derived from an EMBL/GenBank/DDBJ whole genome shotgun (WGS) entry which is preliminary data.</text>
</comment>
<dbReference type="Proteomes" id="UP001303046">
    <property type="component" value="Unassembled WGS sequence"/>
</dbReference>
<dbReference type="Pfam" id="PF03564">
    <property type="entry name" value="DUF1759"/>
    <property type="match status" value="1"/>
</dbReference>
<dbReference type="PANTHER" id="PTHR47331">
    <property type="entry name" value="PHD-TYPE DOMAIN-CONTAINING PROTEIN"/>
    <property type="match status" value="1"/>
</dbReference>
<evidence type="ECO:0008006" key="4">
    <source>
        <dbReference type="Google" id="ProtNLM"/>
    </source>
</evidence>
<name>A0ABR1ENS1_NECAM</name>
<dbReference type="CDD" id="cd00303">
    <property type="entry name" value="retropepsin_like"/>
    <property type="match status" value="1"/>
</dbReference>
<gene>
    <name evidence="2" type="primary">Necator_chrX.g24740</name>
    <name evidence="2" type="ORF">RB195_024575</name>
</gene>
<organism evidence="2 3">
    <name type="scientific">Necator americanus</name>
    <name type="common">Human hookworm</name>
    <dbReference type="NCBI Taxonomy" id="51031"/>
    <lineage>
        <taxon>Eukaryota</taxon>
        <taxon>Metazoa</taxon>
        <taxon>Ecdysozoa</taxon>
        <taxon>Nematoda</taxon>
        <taxon>Chromadorea</taxon>
        <taxon>Rhabditida</taxon>
        <taxon>Rhabditina</taxon>
        <taxon>Rhabditomorpha</taxon>
        <taxon>Strongyloidea</taxon>
        <taxon>Ancylostomatidae</taxon>
        <taxon>Bunostominae</taxon>
        <taxon>Necator</taxon>
    </lineage>
</organism>
<protein>
    <recommendedName>
        <fullName evidence="4">Peptidase A2 domain-containing protein</fullName>
    </recommendedName>
</protein>
<proteinExistence type="predicted"/>
<sequence length="607" mass="68919">MSIVKRRSPSCSGNLTTTVWGTPSIQDWRNRLIPSLFNTAWQFVRNLRRVITHIWCIGINIGFRALNQHYASRLEEGTSAINSAISKVEKTLNDFTSLIDRLEQPLSKEQEDYEMYSCKSETALSNAFDLIVLLQARLQAINSCTNVLILMSHASPSYSSAVNDVIDNSAPMTQLQTKRLELPPLPIPSFGGNIWEWENFWEIFNNNIHSRGLPEMVKYNCLLNALKGEARECIKKFQFTKDNYAKAIEFLLSKYNNREILINNLIEQLDACALRSPSVKDQRSLPEQKQVIITQLAEKGEQVNSHWLIKKVLAKFPDSVKRRVISKKQSSEANNPFTVETLFKYIDEILSTEEMFLLFSEKRASPAQKSTKPRVVNSLTPICMYCRGSHTSFSCTKYATPQERSLYLKQHQLCMICASTKHITIECKGRLCFNCKGAHHSSCFFKPKGYSNPSHSQQRPVVKRNAQPIAKPHQKSTAKPSKAAVTTIQSNTRSGVDNMTEEENDPTKTIFNTQVSDRPYLLTGEITVMDIETRAKSKVDVLLDTGAETSFIDSSLAKRLHLPIFEQKTVRLRTFGAKEAKCEKCGLVKLEGWDEEGTKHLLDLLTY</sequence>
<dbReference type="InterPro" id="IPR005312">
    <property type="entry name" value="DUF1759"/>
</dbReference>
<evidence type="ECO:0000313" key="3">
    <source>
        <dbReference type="Proteomes" id="UP001303046"/>
    </source>
</evidence>
<dbReference type="EMBL" id="JAVFWL010000006">
    <property type="protein sequence ID" value="KAK6764302.1"/>
    <property type="molecule type" value="Genomic_DNA"/>
</dbReference>
<dbReference type="InterPro" id="IPR021109">
    <property type="entry name" value="Peptidase_aspartic_dom_sf"/>
</dbReference>
<keyword evidence="3" id="KW-1185">Reference proteome</keyword>
<accession>A0ABR1ENS1</accession>
<feature type="region of interest" description="Disordered" evidence="1">
    <location>
        <begin position="454"/>
        <end position="481"/>
    </location>
</feature>